<evidence type="ECO:0000256" key="1">
    <source>
        <dbReference type="SAM" id="Coils"/>
    </source>
</evidence>
<accession>A0A8J2KWS2</accession>
<name>A0A8J2KWS2_9HEXA</name>
<organism evidence="2 3">
    <name type="scientific">Allacma fusca</name>
    <dbReference type="NCBI Taxonomy" id="39272"/>
    <lineage>
        <taxon>Eukaryota</taxon>
        <taxon>Metazoa</taxon>
        <taxon>Ecdysozoa</taxon>
        <taxon>Arthropoda</taxon>
        <taxon>Hexapoda</taxon>
        <taxon>Collembola</taxon>
        <taxon>Symphypleona</taxon>
        <taxon>Sminthuridae</taxon>
        <taxon>Allacma</taxon>
    </lineage>
</organism>
<feature type="coiled-coil region" evidence="1">
    <location>
        <begin position="7"/>
        <end position="41"/>
    </location>
</feature>
<sequence length="127" mass="15020">MEIERTLDDLEKKVIQNSAHIRMLQDEIKKMSMEVNKLIQDVNLFKEKILEVQYLVSYISSRLLIGKGVLQDTQRQWKRKKMNNNFFDYLNISLPCGDDCPLEYGEFSRCRLDQDGTELELQFSVPK</sequence>
<evidence type="ECO:0000313" key="2">
    <source>
        <dbReference type="EMBL" id="CAG7733810.1"/>
    </source>
</evidence>
<feature type="non-terminal residue" evidence="2">
    <location>
        <position position="127"/>
    </location>
</feature>
<dbReference type="AlphaFoldDB" id="A0A8J2KWS2"/>
<comment type="caution">
    <text evidence="2">The sequence shown here is derived from an EMBL/GenBank/DDBJ whole genome shotgun (WGS) entry which is preliminary data.</text>
</comment>
<proteinExistence type="predicted"/>
<dbReference type="Proteomes" id="UP000708208">
    <property type="component" value="Unassembled WGS sequence"/>
</dbReference>
<protein>
    <submittedName>
        <fullName evidence="2">Uncharacterized protein</fullName>
    </submittedName>
</protein>
<gene>
    <name evidence="2" type="ORF">AFUS01_LOCUS22233</name>
</gene>
<evidence type="ECO:0000313" key="3">
    <source>
        <dbReference type="Proteomes" id="UP000708208"/>
    </source>
</evidence>
<dbReference type="EMBL" id="CAJVCH010256708">
    <property type="protein sequence ID" value="CAG7733810.1"/>
    <property type="molecule type" value="Genomic_DNA"/>
</dbReference>
<keyword evidence="3" id="KW-1185">Reference proteome</keyword>
<keyword evidence="1" id="KW-0175">Coiled coil</keyword>
<reference evidence="2" key="1">
    <citation type="submission" date="2021-06" db="EMBL/GenBank/DDBJ databases">
        <authorList>
            <person name="Hodson N. C."/>
            <person name="Mongue J. A."/>
            <person name="Jaron S. K."/>
        </authorList>
    </citation>
    <scope>NUCLEOTIDE SEQUENCE</scope>
</reference>